<dbReference type="GO" id="GO:0004222">
    <property type="term" value="F:metalloendopeptidase activity"/>
    <property type="evidence" value="ECO:0007669"/>
    <property type="project" value="InterPro"/>
</dbReference>
<evidence type="ECO:0000313" key="9">
    <source>
        <dbReference type="Proteomes" id="UP000585327"/>
    </source>
</evidence>
<organism evidence="8 9">
    <name type="scientific">SAR86 cluster bacterium</name>
    <dbReference type="NCBI Taxonomy" id="2030880"/>
    <lineage>
        <taxon>Bacteria</taxon>
        <taxon>Pseudomonadati</taxon>
        <taxon>Pseudomonadota</taxon>
        <taxon>Gammaproteobacteria</taxon>
        <taxon>SAR86 cluster</taxon>
    </lineage>
</organism>
<evidence type="ECO:0000256" key="4">
    <source>
        <dbReference type="ARBA" id="ARBA00022833"/>
    </source>
</evidence>
<proteinExistence type="inferred from homology"/>
<keyword evidence="1 6" id="KW-0645">Protease</keyword>
<dbReference type="PANTHER" id="PTHR22726">
    <property type="entry name" value="METALLOENDOPEPTIDASE OMA1"/>
    <property type="match status" value="1"/>
</dbReference>
<dbReference type="Pfam" id="PF01435">
    <property type="entry name" value="Peptidase_M48"/>
    <property type="match status" value="1"/>
</dbReference>
<keyword evidence="5 6" id="KW-0482">Metalloprotease</keyword>
<keyword evidence="3 6" id="KW-0378">Hydrolase</keyword>
<evidence type="ECO:0000256" key="5">
    <source>
        <dbReference type="ARBA" id="ARBA00023049"/>
    </source>
</evidence>
<feature type="domain" description="Peptidase M48" evidence="7">
    <location>
        <begin position="76"/>
        <end position="250"/>
    </location>
</feature>
<evidence type="ECO:0000256" key="3">
    <source>
        <dbReference type="ARBA" id="ARBA00022801"/>
    </source>
</evidence>
<sequence length="309" mass="34706">MQTKYKIYFLIICFFLLNSFAQEKKQLQLPELGDRVSGAVSSAQEKAIGEMFLMQAYANAPLINDSIIQEYTELLIFRLSENSQVQDRYFNILLIDDPSLNAFAAPGSIIGVNGGLFLEAENEGQFASVMTHELAHLSQRHFARNVLRAQDSSLSSALVMVSSIAIALITNQPQAMMGGSAFLQQESLRYSRLFEKEADRVGFTNLVASGYDPESMGEMFQNMNEMRRYYGETPPEFLLTHPITSSRVSDAFNAAEGLEEAGTKKDSLDYSFIRSRLKVYYEKIPSVSVQYFEDKFKNSNNPSNTYGLA</sequence>
<keyword evidence="4 6" id="KW-0862">Zinc</keyword>
<reference evidence="8 9" key="1">
    <citation type="submission" date="2020-06" db="EMBL/GenBank/DDBJ databases">
        <title>Dysbiosis in marine aquaculture revealed through microbiome analysis: reverse ecology for environmental sustainability.</title>
        <authorList>
            <person name="Haro-Moreno J.M."/>
            <person name="Coutinho F.H."/>
            <person name="Zaragoza-Solas A."/>
            <person name="Picazo A."/>
            <person name="Almagro-Moreno S."/>
            <person name="Lopez-Perez M."/>
        </authorList>
    </citation>
    <scope>NUCLEOTIDE SEQUENCE [LARGE SCALE GENOMIC DNA]</scope>
    <source>
        <strain evidence="8">MCMED-G42</strain>
    </source>
</reference>
<dbReference type="AlphaFoldDB" id="A0A838YXP4"/>
<evidence type="ECO:0000256" key="1">
    <source>
        <dbReference type="ARBA" id="ARBA00022670"/>
    </source>
</evidence>
<feature type="non-terminal residue" evidence="8">
    <location>
        <position position="309"/>
    </location>
</feature>
<dbReference type="PANTHER" id="PTHR22726:SF1">
    <property type="entry name" value="METALLOENDOPEPTIDASE OMA1, MITOCHONDRIAL"/>
    <property type="match status" value="1"/>
</dbReference>
<dbReference type="GO" id="GO:0051603">
    <property type="term" value="P:proteolysis involved in protein catabolic process"/>
    <property type="evidence" value="ECO:0007669"/>
    <property type="project" value="TreeGrafter"/>
</dbReference>
<evidence type="ECO:0000313" key="8">
    <source>
        <dbReference type="EMBL" id="MBA4724268.1"/>
    </source>
</evidence>
<evidence type="ECO:0000256" key="6">
    <source>
        <dbReference type="RuleBase" id="RU003983"/>
    </source>
</evidence>
<dbReference type="EMBL" id="JACETM010000038">
    <property type="protein sequence ID" value="MBA4724268.1"/>
    <property type="molecule type" value="Genomic_DNA"/>
</dbReference>
<accession>A0A838YXP4</accession>
<evidence type="ECO:0000256" key="2">
    <source>
        <dbReference type="ARBA" id="ARBA00022723"/>
    </source>
</evidence>
<dbReference type="GO" id="GO:0016020">
    <property type="term" value="C:membrane"/>
    <property type="evidence" value="ECO:0007669"/>
    <property type="project" value="TreeGrafter"/>
</dbReference>
<comment type="similarity">
    <text evidence="6">Belongs to the peptidase M48 family.</text>
</comment>
<dbReference type="Gene3D" id="3.30.2010.10">
    <property type="entry name" value="Metalloproteases ('zincins'), catalytic domain"/>
    <property type="match status" value="1"/>
</dbReference>
<dbReference type="InterPro" id="IPR051156">
    <property type="entry name" value="Mito/Outer_Membr_Metalloprot"/>
</dbReference>
<name>A0A838YXP4_9GAMM</name>
<dbReference type="InterPro" id="IPR001915">
    <property type="entry name" value="Peptidase_M48"/>
</dbReference>
<dbReference type="GO" id="GO:0046872">
    <property type="term" value="F:metal ion binding"/>
    <property type="evidence" value="ECO:0007669"/>
    <property type="project" value="UniProtKB-KW"/>
</dbReference>
<gene>
    <name evidence="8" type="ORF">H2021_03515</name>
</gene>
<dbReference type="Proteomes" id="UP000585327">
    <property type="component" value="Unassembled WGS sequence"/>
</dbReference>
<keyword evidence="2" id="KW-0479">Metal-binding</keyword>
<comment type="cofactor">
    <cofactor evidence="6">
        <name>Zn(2+)</name>
        <dbReference type="ChEBI" id="CHEBI:29105"/>
    </cofactor>
    <text evidence="6">Binds 1 zinc ion per subunit.</text>
</comment>
<comment type="caution">
    <text evidence="8">The sequence shown here is derived from an EMBL/GenBank/DDBJ whole genome shotgun (WGS) entry which is preliminary data.</text>
</comment>
<protein>
    <submittedName>
        <fullName evidence="8">M48 family metalloprotease</fullName>
    </submittedName>
</protein>
<evidence type="ECO:0000259" key="7">
    <source>
        <dbReference type="Pfam" id="PF01435"/>
    </source>
</evidence>